<dbReference type="AlphaFoldDB" id="A0A1B0BXB3"/>
<dbReference type="PANTHER" id="PTHR46129:SF2">
    <property type="entry name" value="SYNAPTOTAGMIN 14, ISOFORM D"/>
    <property type="match status" value="1"/>
</dbReference>
<keyword evidence="1" id="KW-1133">Transmembrane helix</keyword>
<keyword evidence="3" id="KW-1185">Reference proteome</keyword>
<dbReference type="VEuPathDB" id="VectorBase:GPPI043325"/>
<name>A0A1B0BXB3_9MUSC</name>
<dbReference type="EMBL" id="JXJN01022157">
    <property type="status" value="NOT_ANNOTATED_CDS"/>
    <property type="molecule type" value="Genomic_DNA"/>
</dbReference>
<evidence type="ECO:0000256" key="1">
    <source>
        <dbReference type="SAM" id="Phobius"/>
    </source>
</evidence>
<reference evidence="3" key="1">
    <citation type="submission" date="2015-01" db="EMBL/GenBank/DDBJ databases">
        <authorList>
            <person name="Aksoy S."/>
            <person name="Warren W."/>
            <person name="Wilson R.K."/>
        </authorList>
    </citation>
    <scope>NUCLEOTIDE SEQUENCE [LARGE SCALE GENOMIC DNA]</scope>
    <source>
        <strain evidence="3">IAEA</strain>
    </source>
</reference>
<evidence type="ECO:0000313" key="3">
    <source>
        <dbReference type="Proteomes" id="UP000092460"/>
    </source>
</evidence>
<feature type="transmembrane region" description="Helical" evidence="1">
    <location>
        <begin position="73"/>
        <end position="97"/>
    </location>
</feature>
<dbReference type="STRING" id="67801.A0A1B0BXB3"/>
<dbReference type="EMBL" id="JXJN01022156">
    <property type="status" value="NOT_ANNOTATED_CDS"/>
    <property type="molecule type" value="Genomic_DNA"/>
</dbReference>
<dbReference type="PANTHER" id="PTHR46129">
    <property type="entry name" value="SYNAPTOTAGMIN 14, ISOFORM D"/>
    <property type="match status" value="1"/>
</dbReference>
<organism evidence="2 3">
    <name type="scientific">Glossina palpalis gambiensis</name>
    <dbReference type="NCBI Taxonomy" id="67801"/>
    <lineage>
        <taxon>Eukaryota</taxon>
        <taxon>Metazoa</taxon>
        <taxon>Ecdysozoa</taxon>
        <taxon>Arthropoda</taxon>
        <taxon>Hexapoda</taxon>
        <taxon>Insecta</taxon>
        <taxon>Pterygota</taxon>
        <taxon>Neoptera</taxon>
        <taxon>Endopterygota</taxon>
        <taxon>Diptera</taxon>
        <taxon>Brachycera</taxon>
        <taxon>Muscomorpha</taxon>
        <taxon>Hippoboscoidea</taxon>
        <taxon>Glossinidae</taxon>
        <taxon>Glossina</taxon>
    </lineage>
</organism>
<evidence type="ECO:0000313" key="2">
    <source>
        <dbReference type="EnsemblMetazoa" id="GPPI043325-PA"/>
    </source>
</evidence>
<keyword evidence="1" id="KW-0472">Membrane</keyword>
<proteinExistence type="predicted"/>
<dbReference type="EnsemblMetazoa" id="GPPI043325-RA">
    <property type="protein sequence ID" value="GPPI043325-PA"/>
    <property type="gene ID" value="GPPI043325"/>
</dbReference>
<dbReference type="InterPro" id="IPR043541">
    <property type="entry name" value="SYT14/14L/16"/>
</dbReference>
<sequence>MTLSRTSSPSFNLGSATCVIILDFQVLGSSSDLLSLARSDSAGSTTSMQHGGAPELLPSLGYNGTTLKLSRTVVFVASGILIFFRAVWHCQVALFQLNDVTLMVME</sequence>
<accession>A0A1B0BXB3</accession>
<protein>
    <submittedName>
        <fullName evidence="2">Uncharacterized protein</fullName>
    </submittedName>
</protein>
<keyword evidence="1" id="KW-0812">Transmembrane</keyword>
<dbReference type="GO" id="GO:0005543">
    <property type="term" value="F:phospholipid binding"/>
    <property type="evidence" value="ECO:0007669"/>
    <property type="project" value="TreeGrafter"/>
</dbReference>
<dbReference type="Proteomes" id="UP000092460">
    <property type="component" value="Unassembled WGS sequence"/>
</dbReference>
<reference evidence="2" key="2">
    <citation type="submission" date="2020-05" db="UniProtKB">
        <authorList>
            <consortium name="EnsemblMetazoa"/>
        </authorList>
    </citation>
    <scope>IDENTIFICATION</scope>
    <source>
        <strain evidence="2">IAEA</strain>
    </source>
</reference>